<gene>
    <name evidence="3" type="ORF">EDS130_LOCUS30516</name>
    <name evidence="2" type="ORF">XAT740_LOCUS15134</name>
</gene>
<evidence type="ECO:0000256" key="1">
    <source>
        <dbReference type="SAM" id="MobiDB-lite"/>
    </source>
</evidence>
<feature type="compositionally biased region" description="Polar residues" evidence="1">
    <location>
        <begin position="118"/>
        <end position="132"/>
    </location>
</feature>
<feature type="compositionally biased region" description="Polar residues" evidence="1">
    <location>
        <begin position="150"/>
        <end position="169"/>
    </location>
</feature>
<feature type="compositionally biased region" description="Basic and acidic residues" evidence="1">
    <location>
        <begin position="170"/>
        <end position="185"/>
    </location>
</feature>
<dbReference type="OrthoDB" id="10046731at2759"/>
<accession>A0A814JJB5</accession>
<evidence type="ECO:0000313" key="4">
    <source>
        <dbReference type="Proteomes" id="UP000663828"/>
    </source>
</evidence>
<feature type="region of interest" description="Disordered" evidence="1">
    <location>
        <begin position="117"/>
        <end position="207"/>
    </location>
</feature>
<dbReference type="EMBL" id="CAJNOR010000928">
    <property type="protein sequence ID" value="CAF1038515.1"/>
    <property type="molecule type" value="Genomic_DNA"/>
</dbReference>
<dbReference type="EMBL" id="CAJNOJ010000215">
    <property type="protein sequence ID" value="CAF1299309.1"/>
    <property type="molecule type" value="Genomic_DNA"/>
</dbReference>
<organism evidence="2 4">
    <name type="scientific">Adineta ricciae</name>
    <name type="common">Rotifer</name>
    <dbReference type="NCBI Taxonomy" id="249248"/>
    <lineage>
        <taxon>Eukaryota</taxon>
        <taxon>Metazoa</taxon>
        <taxon>Spiralia</taxon>
        <taxon>Gnathifera</taxon>
        <taxon>Rotifera</taxon>
        <taxon>Eurotatoria</taxon>
        <taxon>Bdelloidea</taxon>
        <taxon>Adinetida</taxon>
        <taxon>Adinetidae</taxon>
        <taxon>Adineta</taxon>
    </lineage>
</organism>
<keyword evidence="4" id="KW-1185">Reference proteome</keyword>
<proteinExistence type="predicted"/>
<sequence length="351" mass="39500">MLCDSPSISSADVLQPTQTNWSMPLSTVNNDKKQLSFVYQPGVGLYDKRQIELDQDSQNMLKTADDSEHLQLLEHSSIDASGVGQSESSHDLQKSCLRPEKLAVVDKVLCSSDKRQSQIKSANVDISPNQENNQKRKFEQNGLCSKKLRQSSSYNATTESAAANQMESSTTEKHLSKEASTRADMESGATEPSKSKLRSSRTNHSQKQPITILIKNVPLVKKLSFEHQKQQIPSADDDESAVPSQGLLLCPKDETIKKKKKKKIAPTITSSTELLDDDSVLDSILFNEMQSVQQQWQQFLTLTMEKELHINPSDGKRKTKSSKFQRTSEFLAAYDHLYDFEGMKHWYPTSR</sequence>
<reference evidence="2" key="1">
    <citation type="submission" date="2021-02" db="EMBL/GenBank/DDBJ databases">
        <authorList>
            <person name="Nowell W R."/>
        </authorList>
    </citation>
    <scope>NUCLEOTIDE SEQUENCE</scope>
</reference>
<comment type="caution">
    <text evidence="2">The sequence shown here is derived from an EMBL/GenBank/DDBJ whole genome shotgun (WGS) entry which is preliminary data.</text>
</comment>
<dbReference type="AlphaFoldDB" id="A0A814JJB5"/>
<dbReference type="Proteomes" id="UP000663852">
    <property type="component" value="Unassembled WGS sequence"/>
</dbReference>
<name>A0A814JJB5_ADIRI</name>
<protein>
    <submittedName>
        <fullName evidence="2">Uncharacterized protein</fullName>
    </submittedName>
</protein>
<evidence type="ECO:0000313" key="2">
    <source>
        <dbReference type="EMBL" id="CAF1038515.1"/>
    </source>
</evidence>
<evidence type="ECO:0000313" key="3">
    <source>
        <dbReference type="EMBL" id="CAF1299309.1"/>
    </source>
</evidence>
<dbReference type="Proteomes" id="UP000663828">
    <property type="component" value="Unassembled WGS sequence"/>
</dbReference>